<dbReference type="SUPFAM" id="SSF90123">
    <property type="entry name" value="ABC transporter transmembrane region"/>
    <property type="match status" value="1"/>
</dbReference>
<dbReference type="InterPro" id="IPR027417">
    <property type="entry name" value="P-loop_NTPase"/>
</dbReference>
<feature type="transmembrane region" description="Helical" evidence="7">
    <location>
        <begin position="235"/>
        <end position="254"/>
    </location>
</feature>
<comment type="subcellular location">
    <subcellularLocation>
        <location evidence="1">Cell membrane</location>
        <topology evidence="1">Multi-pass membrane protein</topology>
    </subcellularLocation>
</comment>
<dbReference type="InterPro" id="IPR003593">
    <property type="entry name" value="AAA+_ATPase"/>
</dbReference>
<dbReference type="PANTHER" id="PTHR43394">
    <property type="entry name" value="ATP-DEPENDENT PERMEASE MDL1, MITOCHONDRIAL"/>
    <property type="match status" value="1"/>
</dbReference>
<feature type="transmembrane region" description="Helical" evidence="7">
    <location>
        <begin position="118"/>
        <end position="140"/>
    </location>
</feature>
<evidence type="ECO:0000256" key="3">
    <source>
        <dbReference type="ARBA" id="ARBA00022741"/>
    </source>
</evidence>
<evidence type="ECO:0000256" key="5">
    <source>
        <dbReference type="ARBA" id="ARBA00022989"/>
    </source>
</evidence>
<keyword evidence="2 7" id="KW-0812">Transmembrane</keyword>
<keyword evidence="3" id="KW-0547">Nucleotide-binding</keyword>
<name>A0A916VH14_9LACO</name>
<dbReference type="PROSITE" id="PS00211">
    <property type="entry name" value="ABC_TRANSPORTER_1"/>
    <property type="match status" value="1"/>
</dbReference>
<feature type="transmembrane region" description="Helical" evidence="7">
    <location>
        <begin position="46"/>
        <end position="63"/>
    </location>
</feature>
<feature type="transmembrane region" description="Helical" evidence="7">
    <location>
        <begin position="260"/>
        <end position="287"/>
    </location>
</feature>
<organism evidence="10 11">
    <name type="scientific">Lactobacillus corticis</name>
    <dbReference type="NCBI Taxonomy" id="2201249"/>
    <lineage>
        <taxon>Bacteria</taxon>
        <taxon>Bacillati</taxon>
        <taxon>Bacillota</taxon>
        <taxon>Bacilli</taxon>
        <taxon>Lactobacillales</taxon>
        <taxon>Lactobacillaceae</taxon>
        <taxon>Lactobacillus</taxon>
    </lineage>
</organism>
<dbReference type="GO" id="GO:0005524">
    <property type="term" value="F:ATP binding"/>
    <property type="evidence" value="ECO:0007669"/>
    <property type="project" value="UniProtKB-KW"/>
</dbReference>
<evidence type="ECO:0000313" key="11">
    <source>
        <dbReference type="Proteomes" id="UP000677218"/>
    </source>
</evidence>
<protein>
    <submittedName>
        <fullName evidence="10">ABC transporter ATP binding and permease protein</fullName>
    </submittedName>
</protein>
<dbReference type="GO" id="GO:0016887">
    <property type="term" value="F:ATP hydrolysis activity"/>
    <property type="evidence" value="ECO:0007669"/>
    <property type="project" value="InterPro"/>
</dbReference>
<reference evidence="10" key="1">
    <citation type="submission" date="2020-08" db="EMBL/GenBank/DDBJ databases">
        <title>Taxonomic study for Lactobacillus species isolated from hardwood bark.</title>
        <authorList>
            <person name="Tohno M."/>
            <person name="Tanizawa Y."/>
        </authorList>
    </citation>
    <scope>NUCLEOTIDE SEQUENCE</scope>
    <source>
        <strain evidence="10">B40</strain>
    </source>
</reference>
<dbReference type="PROSITE" id="PS50929">
    <property type="entry name" value="ABC_TM1F"/>
    <property type="match status" value="1"/>
</dbReference>
<dbReference type="PROSITE" id="PS50893">
    <property type="entry name" value="ABC_TRANSPORTER_2"/>
    <property type="match status" value="1"/>
</dbReference>
<dbReference type="InterPro" id="IPR003439">
    <property type="entry name" value="ABC_transporter-like_ATP-bd"/>
</dbReference>
<dbReference type="InterPro" id="IPR039421">
    <property type="entry name" value="Type_1_exporter"/>
</dbReference>
<dbReference type="GO" id="GO:0005886">
    <property type="term" value="C:plasma membrane"/>
    <property type="evidence" value="ECO:0007669"/>
    <property type="project" value="UniProtKB-SubCell"/>
</dbReference>
<dbReference type="EMBL" id="BMAY01000002">
    <property type="protein sequence ID" value="GFZ26551.1"/>
    <property type="molecule type" value="Genomic_DNA"/>
</dbReference>
<feature type="transmembrane region" description="Helical" evidence="7">
    <location>
        <begin position="12"/>
        <end position="34"/>
    </location>
</feature>
<dbReference type="RefSeq" id="WP_212780247.1">
    <property type="nucleotide sequence ID" value="NZ_BMAY01000002.1"/>
</dbReference>
<keyword evidence="5 7" id="KW-1133">Transmembrane helix</keyword>
<evidence type="ECO:0000256" key="1">
    <source>
        <dbReference type="ARBA" id="ARBA00004651"/>
    </source>
</evidence>
<dbReference type="Pfam" id="PF00664">
    <property type="entry name" value="ABC_membrane"/>
    <property type="match status" value="1"/>
</dbReference>
<evidence type="ECO:0000256" key="6">
    <source>
        <dbReference type="ARBA" id="ARBA00023136"/>
    </source>
</evidence>
<gene>
    <name evidence="10" type="ORF">LCB40_04310</name>
</gene>
<dbReference type="GO" id="GO:0015421">
    <property type="term" value="F:ABC-type oligopeptide transporter activity"/>
    <property type="evidence" value="ECO:0007669"/>
    <property type="project" value="TreeGrafter"/>
</dbReference>
<proteinExistence type="predicted"/>
<dbReference type="SMART" id="SM00382">
    <property type="entry name" value="AAA"/>
    <property type="match status" value="1"/>
</dbReference>
<dbReference type="Gene3D" id="3.40.50.300">
    <property type="entry name" value="P-loop containing nucleotide triphosphate hydrolases"/>
    <property type="match status" value="1"/>
</dbReference>
<dbReference type="AlphaFoldDB" id="A0A916VH14"/>
<dbReference type="InterPro" id="IPR011527">
    <property type="entry name" value="ABC1_TM_dom"/>
</dbReference>
<evidence type="ECO:0000259" key="8">
    <source>
        <dbReference type="PROSITE" id="PS50893"/>
    </source>
</evidence>
<dbReference type="InterPro" id="IPR017871">
    <property type="entry name" value="ABC_transporter-like_CS"/>
</dbReference>
<evidence type="ECO:0000313" key="10">
    <source>
        <dbReference type="EMBL" id="GFZ26551.1"/>
    </source>
</evidence>
<dbReference type="CDD" id="cd03228">
    <property type="entry name" value="ABCC_MRP_Like"/>
    <property type="match status" value="1"/>
</dbReference>
<evidence type="ECO:0000256" key="7">
    <source>
        <dbReference type="SAM" id="Phobius"/>
    </source>
</evidence>
<keyword evidence="11" id="KW-1185">Reference proteome</keyword>
<evidence type="ECO:0000259" key="9">
    <source>
        <dbReference type="PROSITE" id="PS50929"/>
    </source>
</evidence>
<keyword evidence="6 7" id="KW-0472">Membrane</keyword>
<accession>A0A916VH14</accession>
<comment type="caution">
    <text evidence="10">The sequence shown here is derived from an EMBL/GenBank/DDBJ whole genome shotgun (WGS) entry which is preliminary data.</text>
</comment>
<dbReference type="Pfam" id="PF00005">
    <property type="entry name" value="ABC_tran"/>
    <property type="match status" value="1"/>
</dbReference>
<keyword evidence="4" id="KW-0067">ATP-binding</keyword>
<evidence type="ECO:0000256" key="4">
    <source>
        <dbReference type="ARBA" id="ARBA00022840"/>
    </source>
</evidence>
<dbReference type="Gene3D" id="1.20.1560.10">
    <property type="entry name" value="ABC transporter type 1, transmembrane domain"/>
    <property type="match status" value="1"/>
</dbReference>
<dbReference type="PANTHER" id="PTHR43394:SF1">
    <property type="entry name" value="ATP-BINDING CASSETTE SUB-FAMILY B MEMBER 10, MITOCHONDRIAL"/>
    <property type="match status" value="1"/>
</dbReference>
<dbReference type="InterPro" id="IPR036640">
    <property type="entry name" value="ABC1_TM_sf"/>
</dbReference>
<evidence type="ECO:0000256" key="2">
    <source>
        <dbReference type="ARBA" id="ARBA00022692"/>
    </source>
</evidence>
<dbReference type="Proteomes" id="UP000677218">
    <property type="component" value="Unassembled WGS sequence"/>
</dbReference>
<feature type="domain" description="ABC transporter" evidence="8">
    <location>
        <begin position="312"/>
        <end position="518"/>
    </location>
</feature>
<feature type="transmembrane region" description="Helical" evidence="7">
    <location>
        <begin position="146"/>
        <end position="164"/>
    </location>
</feature>
<sequence>MLKKWIKTNPGRIFALIFFSVVLQVFSTTSYYLVNPMLNAIMDGKFQLFIIIIISKFIVDQIANGSLSYGTYLYEVQTQDFYHSLRKQNVKFYVENPSNLSEMENDLTSNLDLLDENYFMQVFIAFNNILYVVCVFLALLSYNWILVFYSFFVAIISLMVPKIFEKFSTKATNQIARSNSNYLENLYQWIVALDEVRRYRIGNQLVKNTSDVGQKLEKSEINQQKVITFSTFCQNLIELFGIFGIPVIAGILYFQNKVQFGTIVAAGYLANGIFSSLGEAISALTIARSTHEVRQELNKYCKTKPALPINKLKTIKIEDGKVKFSNNDVLSYNFELNYGDHILVTGPSGSGKSTLLKIITGQQKLASGTIKYLNFEDKPKKFNLSQLGYLPQENILFPGSILKNITMFNDKLDAEAKEIVNDVQLAKDLSKFDKGIYTEIDPNNITLSGGQKQKIFLARALIHPAKFLLLDEALSAIDSKTSTLIIKRLLKEKTVLLVAHNLSSSQKELFTKEIHLHEED</sequence>
<feature type="domain" description="ABC transmembrane type-1" evidence="9">
    <location>
        <begin position="14"/>
        <end position="289"/>
    </location>
</feature>
<dbReference type="SUPFAM" id="SSF52540">
    <property type="entry name" value="P-loop containing nucleoside triphosphate hydrolases"/>
    <property type="match status" value="1"/>
</dbReference>